<gene>
    <name evidence="9" type="ORF">ACMD2_14841</name>
</gene>
<name>A0A199W963_ANACO</name>
<comment type="subcellular location">
    <subcellularLocation>
        <location evidence="1 6">Membrane</location>
        <topology evidence="1 6">Multi-pass membrane protein</topology>
    </subcellularLocation>
</comment>
<reference evidence="9 10" key="1">
    <citation type="journal article" date="2016" name="DNA Res.">
        <title>The draft genome of MD-2 pineapple using hybrid error correction of long reads.</title>
        <authorList>
            <person name="Redwan R.M."/>
            <person name="Saidin A."/>
            <person name="Kumar S.V."/>
        </authorList>
    </citation>
    <scope>NUCLEOTIDE SEQUENCE [LARGE SCALE GENOMIC DNA]</scope>
    <source>
        <strain evidence="10">cv. MD2</strain>
        <tissue evidence="9">Leaf</tissue>
    </source>
</reference>
<evidence type="ECO:0000256" key="3">
    <source>
        <dbReference type="ARBA" id="ARBA00022692"/>
    </source>
</evidence>
<dbReference type="InterPro" id="IPR030184">
    <property type="entry name" value="WAT1-related"/>
</dbReference>
<proteinExistence type="inferred from homology"/>
<evidence type="ECO:0000259" key="8">
    <source>
        <dbReference type="Pfam" id="PF00892"/>
    </source>
</evidence>
<dbReference type="AlphaFoldDB" id="A0A199W963"/>
<dbReference type="SUPFAM" id="SSF103481">
    <property type="entry name" value="Multidrug resistance efflux transporter EmrE"/>
    <property type="match status" value="2"/>
</dbReference>
<dbReference type="Pfam" id="PF00892">
    <property type="entry name" value="EamA"/>
    <property type="match status" value="1"/>
</dbReference>
<accession>A0A199W963</accession>
<dbReference type="EMBL" id="LSRQ01000094">
    <property type="protein sequence ID" value="OAY85435.1"/>
    <property type="molecule type" value="Genomic_DNA"/>
</dbReference>
<feature type="compositionally biased region" description="Basic and acidic residues" evidence="7">
    <location>
        <begin position="354"/>
        <end position="365"/>
    </location>
</feature>
<protein>
    <recommendedName>
        <fullName evidence="6">WAT1-related protein</fullName>
    </recommendedName>
</protein>
<feature type="transmembrane region" description="Helical" evidence="6">
    <location>
        <begin position="258"/>
        <end position="275"/>
    </location>
</feature>
<feature type="region of interest" description="Disordered" evidence="7">
    <location>
        <begin position="354"/>
        <end position="374"/>
    </location>
</feature>
<feature type="transmembrane region" description="Helical" evidence="6">
    <location>
        <begin position="312"/>
        <end position="332"/>
    </location>
</feature>
<dbReference type="InterPro" id="IPR000620">
    <property type="entry name" value="EamA_dom"/>
</dbReference>
<evidence type="ECO:0000256" key="2">
    <source>
        <dbReference type="ARBA" id="ARBA00007635"/>
    </source>
</evidence>
<comment type="caution">
    <text evidence="9">The sequence shown here is derived from an EMBL/GenBank/DDBJ whole genome shotgun (WGS) entry which is preliminary data.</text>
</comment>
<evidence type="ECO:0000313" key="9">
    <source>
        <dbReference type="EMBL" id="OAY85435.1"/>
    </source>
</evidence>
<dbReference type="GO" id="GO:0016020">
    <property type="term" value="C:membrane"/>
    <property type="evidence" value="ECO:0007669"/>
    <property type="project" value="UniProtKB-SubCell"/>
</dbReference>
<comment type="similarity">
    <text evidence="2 6">Belongs to the drug/metabolite transporter (DMT) superfamily. Plant drug/metabolite exporter (P-DME) (TC 2.A.7.4) family.</text>
</comment>
<feature type="transmembrane region" description="Helical" evidence="6">
    <location>
        <begin position="55"/>
        <end position="75"/>
    </location>
</feature>
<feature type="transmembrane region" description="Helical" evidence="6">
    <location>
        <begin position="95"/>
        <end position="118"/>
    </location>
</feature>
<dbReference type="PANTHER" id="PTHR31218">
    <property type="entry name" value="WAT1-RELATED PROTEIN"/>
    <property type="match status" value="1"/>
</dbReference>
<dbReference type="InterPro" id="IPR037185">
    <property type="entry name" value="EmrE-like"/>
</dbReference>
<dbReference type="GO" id="GO:0022857">
    <property type="term" value="F:transmembrane transporter activity"/>
    <property type="evidence" value="ECO:0007669"/>
    <property type="project" value="InterPro"/>
</dbReference>
<evidence type="ECO:0000256" key="6">
    <source>
        <dbReference type="RuleBase" id="RU363077"/>
    </source>
</evidence>
<feature type="transmembrane region" description="Helical" evidence="6">
    <location>
        <begin position="223"/>
        <end position="246"/>
    </location>
</feature>
<evidence type="ECO:0000256" key="1">
    <source>
        <dbReference type="ARBA" id="ARBA00004141"/>
    </source>
</evidence>
<keyword evidence="4 6" id="KW-1133">Transmembrane helix</keyword>
<dbReference type="Proteomes" id="UP000092600">
    <property type="component" value="Unassembled WGS sequence"/>
</dbReference>
<feature type="domain" description="EamA" evidence="8">
    <location>
        <begin position="193"/>
        <end position="330"/>
    </location>
</feature>
<organism evidence="9 10">
    <name type="scientific">Ananas comosus</name>
    <name type="common">Pineapple</name>
    <name type="synonym">Ananas ananas</name>
    <dbReference type="NCBI Taxonomy" id="4615"/>
    <lineage>
        <taxon>Eukaryota</taxon>
        <taxon>Viridiplantae</taxon>
        <taxon>Streptophyta</taxon>
        <taxon>Embryophyta</taxon>
        <taxon>Tracheophyta</taxon>
        <taxon>Spermatophyta</taxon>
        <taxon>Magnoliopsida</taxon>
        <taxon>Liliopsida</taxon>
        <taxon>Poales</taxon>
        <taxon>Bromeliaceae</taxon>
        <taxon>Bromelioideae</taxon>
        <taxon>Ananas</taxon>
    </lineage>
</organism>
<feature type="transmembrane region" description="Helical" evidence="6">
    <location>
        <begin position="130"/>
        <end position="148"/>
    </location>
</feature>
<evidence type="ECO:0000256" key="5">
    <source>
        <dbReference type="ARBA" id="ARBA00023136"/>
    </source>
</evidence>
<keyword evidence="5 6" id="KW-0472">Membrane</keyword>
<feature type="transmembrane region" description="Helical" evidence="6">
    <location>
        <begin position="191"/>
        <end position="211"/>
    </location>
</feature>
<evidence type="ECO:0000313" key="10">
    <source>
        <dbReference type="Proteomes" id="UP000092600"/>
    </source>
</evidence>
<evidence type="ECO:0000256" key="4">
    <source>
        <dbReference type="ARBA" id="ARBA00022989"/>
    </source>
</evidence>
<evidence type="ECO:0000256" key="7">
    <source>
        <dbReference type="SAM" id="MobiDB-lite"/>
    </source>
</evidence>
<keyword evidence="3 6" id="KW-0812">Transmembrane</keyword>
<sequence length="374" mass="39822">MASGGGGGGGGGVVMKRGGGGDAWRAHVGMAGVQVAYGGYHVLTKSVLNVGMNQVVFCVYRDLVALSLLAPFAFFRERIFGNQLLFLIGLNYTNPTYAAAVQPAIPVFTFILAAVLGVETVNLLANDGRVKVAGTLVCVSGAVLMVFYKGPALYGVDSSNTVSQNELSINANSHMVGWLASQMLGFGIEKWHLGVLCLIGNCFLMAAYLVLQAPVLKTYPASLSLTAYSYFFATILMVLTGLFATTGYKDWMLTPTEIIAVLYAGIVASSLNYAIMTWSNKILGPSIVALYNPLQPAMSTFLSTLFLGTPIFLGSIIGGVLIIAGLYVVTWARHREAKAARSIDYANENMDPLLHEDPPSLKTLEKCSSSSMIP</sequence>